<feature type="transmembrane region" description="Helical" evidence="2">
    <location>
        <begin position="228"/>
        <end position="247"/>
    </location>
</feature>
<gene>
    <name evidence="3" type="ORF">EubceDRAFT1_0957</name>
</gene>
<dbReference type="OrthoDB" id="2143989at2"/>
<evidence type="ECO:0000313" key="3">
    <source>
        <dbReference type="EMBL" id="EIM56783.1"/>
    </source>
</evidence>
<evidence type="ECO:0008006" key="5">
    <source>
        <dbReference type="Google" id="ProtNLM"/>
    </source>
</evidence>
<keyword evidence="2" id="KW-1133">Transmembrane helix</keyword>
<evidence type="ECO:0000256" key="2">
    <source>
        <dbReference type="SAM" id="Phobius"/>
    </source>
</evidence>
<dbReference type="EMBL" id="CM001487">
    <property type="protein sequence ID" value="EIM56783.1"/>
    <property type="molecule type" value="Genomic_DNA"/>
</dbReference>
<feature type="transmembrane region" description="Helical" evidence="2">
    <location>
        <begin position="502"/>
        <end position="519"/>
    </location>
</feature>
<feature type="region of interest" description="Disordered" evidence="1">
    <location>
        <begin position="573"/>
        <end position="594"/>
    </location>
</feature>
<sequence>MVDALSVKNRRTAMIRRILVTVGCAVFFPFYYYLSTRDESVPHNYRFLLPIVFLVTVSAVQLGYFLVKLWRKNRYYGAVNNWLENNSLELWLQGRGNRKFFWFCMIVLMVAWIPAFLAFYPGTFGYDAIPQVLMYYGHRRMSAFQPYVHSWIMGFIFKTASDLSGSYAIGLASYIVFQMITVTSGAARSFAYLSRKKVPVLFLLVSLGAFAFNPFFQTLTMATTKDVPFAGVLLHFLVGFLELLDAGTPGAKIRYMVELLFTGFLVCELRNQCIYIVAVMVVITLIACRKKMIVPVTMILICVLTLGFNAWAYRTYDIKKTDMREMLNVPIQQSYRVAYDKLTGKEPADITDEEMAMLVRLVPEEKIYNYRGDISDPVKFNFDTQTFKANEKEYIQLWYDLGKKNTKIYWYAFRDLLAPYWNYNIFLQRGLMFLYTNQEDDIWNIQRDSKNPGYIDYLIEQNVNLRYQDNPVTFLLFEPGICLWIMTFAFGWAIINRRRRQTLLTFWICLLFGTMMLGPAALYRYIFPIELAVPLMLGMLWIERRPENAEAGAPVIAVAAETELPAEETIAQATEETEEVSSTLSDTHPEDVIG</sequence>
<reference evidence="3 4" key="1">
    <citation type="submission" date="2010-08" db="EMBL/GenBank/DDBJ databases">
        <authorList>
            <consortium name="US DOE Joint Genome Institute (JGI-PGF)"/>
            <person name="Lucas S."/>
            <person name="Copeland A."/>
            <person name="Lapidus A."/>
            <person name="Cheng J.-F."/>
            <person name="Bruce D."/>
            <person name="Goodwin L."/>
            <person name="Pitluck S."/>
            <person name="Land M.L."/>
            <person name="Hauser L."/>
            <person name="Chang Y.-J."/>
            <person name="Anderson I.J."/>
            <person name="Johnson E."/>
            <person name="Mulhopadhyay B."/>
            <person name="Kyrpides N."/>
            <person name="Woyke T.J."/>
        </authorList>
    </citation>
    <scope>NUCLEOTIDE SEQUENCE [LARGE SCALE GENOMIC DNA]</scope>
    <source>
        <strain evidence="3 4">6</strain>
    </source>
</reference>
<feature type="transmembrane region" description="Helical" evidence="2">
    <location>
        <begin position="198"/>
        <end position="216"/>
    </location>
</feature>
<evidence type="ECO:0000313" key="4">
    <source>
        <dbReference type="Proteomes" id="UP000005753"/>
    </source>
</evidence>
<feature type="transmembrane region" description="Helical" evidence="2">
    <location>
        <begin position="100"/>
        <end position="120"/>
    </location>
</feature>
<feature type="transmembrane region" description="Helical" evidence="2">
    <location>
        <begin position="408"/>
        <end position="426"/>
    </location>
</feature>
<feature type="transmembrane region" description="Helical" evidence="2">
    <location>
        <begin position="167"/>
        <end position="186"/>
    </location>
</feature>
<evidence type="ECO:0000256" key="1">
    <source>
        <dbReference type="SAM" id="MobiDB-lite"/>
    </source>
</evidence>
<keyword evidence="4" id="KW-1185">Reference proteome</keyword>
<feature type="compositionally biased region" description="Low complexity" evidence="1">
    <location>
        <begin position="573"/>
        <end position="586"/>
    </location>
</feature>
<feature type="transmembrane region" description="Helical" evidence="2">
    <location>
        <begin position="474"/>
        <end position="495"/>
    </location>
</feature>
<dbReference type="HOGENOM" id="CLU_025183_1_0_9"/>
<keyword evidence="2" id="KW-0472">Membrane</keyword>
<keyword evidence="2" id="KW-0812">Transmembrane</keyword>
<dbReference type="Pfam" id="PF19484">
    <property type="entry name" value="DUF6020"/>
    <property type="match status" value="1"/>
</dbReference>
<dbReference type="InterPro" id="IPR046062">
    <property type="entry name" value="DUF6020"/>
</dbReference>
<dbReference type="STRING" id="633697.EubceDRAFT1_0957"/>
<feature type="transmembrane region" description="Helical" evidence="2">
    <location>
        <begin position="18"/>
        <end position="35"/>
    </location>
</feature>
<feature type="transmembrane region" description="Helical" evidence="2">
    <location>
        <begin position="47"/>
        <end position="67"/>
    </location>
</feature>
<organism evidence="3 4">
    <name type="scientific">Eubacterium cellulosolvens (strain ATCC 43171 / JCM 9499 / 6)</name>
    <name type="common">Cillobacterium cellulosolvens</name>
    <dbReference type="NCBI Taxonomy" id="633697"/>
    <lineage>
        <taxon>Bacteria</taxon>
        <taxon>Bacillati</taxon>
        <taxon>Bacillota</taxon>
        <taxon>Clostridia</taxon>
        <taxon>Eubacteriales</taxon>
        <taxon>Eubacteriaceae</taxon>
        <taxon>Eubacterium</taxon>
    </lineage>
</organism>
<reference evidence="3 4" key="2">
    <citation type="submission" date="2012-02" db="EMBL/GenBank/DDBJ databases">
        <title>Improved High-Quality Draft sequence of Eubacterium cellulosolvens 6.</title>
        <authorList>
            <consortium name="US DOE Joint Genome Institute"/>
            <person name="Lucas S."/>
            <person name="Han J."/>
            <person name="Lapidus A."/>
            <person name="Cheng J.-F."/>
            <person name="Goodwin L."/>
            <person name="Pitluck S."/>
            <person name="Peters L."/>
            <person name="Mikhailova N."/>
            <person name="Gu W."/>
            <person name="Detter J.C."/>
            <person name="Han C."/>
            <person name="Tapia R."/>
            <person name="Land M."/>
            <person name="Hauser L."/>
            <person name="Kyrpides N."/>
            <person name="Ivanova N."/>
            <person name="Pagani I."/>
            <person name="Johnson E."/>
            <person name="Mukhopadhyay B."/>
            <person name="Anderson I."/>
            <person name="Woyke T."/>
        </authorList>
    </citation>
    <scope>NUCLEOTIDE SEQUENCE [LARGE SCALE GENOMIC DNA]</scope>
    <source>
        <strain evidence="3 4">6</strain>
    </source>
</reference>
<protein>
    <recommendedName>
        <fullName evidence="5">Glycosyltransferase RgtA/B/C/D-like domain-containing protein</fullName>
    </recommendedName>
</protein>
<dbReference type="AlphaFoldDB" id="I5ASL0"/>
<accession>I5ASL0</accession>
<dbReference type="Proteomes" id="UP000005753">
    <property type="component" value="Chromosome"/>
</dbReference>
<proteinExistence type="predicted"/>
<dbReference type="eggNOG" id="ENOG5031X8H">
    <property type="taxonomic scope" value="Bacteria"/>
</dbReference>
<feature type="transmembrane region" description="Helical" evidence="2">
    <location>
        <begin position="259"/>
        <end position="286"/>
    </location>
</feature>
<name>I5ASL0_EUBC6</name>
<feature type="transmembrane region" description="Helical" evidence="2">
    <location>
        <begin position="292"/>
        <end position="313"/>
    </location>
</feature>